<feature type="region of interest" description="Disordered" evidence="1">
    <location>
        <begin position="14"/>
        <end position="41"/>
    </location>
</feature>
<accession>I2MUJ5</accession>
<protein>
    <recommendedName>
        <fullName evidence="4">AG1 protein</fullName>
    </recommendedName>
</protein>
<dbReference type="Proteomes" id="UP000005940">
    <property type="component" value="Chromosome"/>
</dbReference>
<gene>
    <name evidence="2" type="ORF">STSU_030895</name>
</gene>
<reference evidence="2 3" key="1">
    <citation type="journal article" date="2012" name="J. Bacteriol.">
        <title>Draft genome of Streptomyces tsukubaensis NRRL 18488, the producer of the clinically important immunosuppressant tacrolimus (FK506).</title>
        <authorList>
            <person name="Barreiro C."/>
            <person name="Prieto C."/>
            <person name="Sola-Landa A."/>
            <person name="Solera E."/>
            <person name="Martinez-Castro M."/>
            <person name="Perez-Redondo R."/>
            <person name="Garcia-Estrada C."/>
            <person name="Aparicio J.F."/>
            <person name="Fernandez-Martinez L.T."/>
            <person name="Santos-Aberturas J."/>
            <person name="Salehi-Najafabadi Z."/>
            <person name="Rodriguez-Garcia A."/>
            <person name="Tauch A."/>
            <person name="Martin J.F."/>
        </authorList>
    </citation>
    <scope>NUCLEOTIDE SEQUENCE [LARGE SCALE GENOMIC DNA]</scope>
    <source>
        <strain evidence="3">DSM 42081 / NBRC 108919 / NRRL 18488 / 9993</strain>
    </source>
</reference>
<name>I2MUJ5_STRT9</name>
<dbReference type="EMBL" id="CP029159">
    <property type="protein sequence ID" value="QKM70889.1"/>
    <property type="molecule type" value="Genomic_DNA"/>
</dbReference>
<evidence type="ECO:0000256" key="1">
    <source>
        <dbReference type="SAM" id="MobiDB-lite"/>
    </source>
</evidence>
<evidence type="ECO:0000313" key="3">
    <source>
        <dbReference type="Proteomes" id="UP000005940"/>
    </source>
</evidence>
<evidence type="ECO:0000313" key="2">
    <source>
        <dbReference type="EMBL" id="QKM70889.1"/>
    </source>
</evidence>
<feature type="compositionally biased region" description="Basic and acidic residues" evidence="1">
    <location>
        <begin position="147"/>
        <end position="172"/>
    </location>
</feature>
<evidence type="ECO:0008006" key="4">
    <source>
        <dbReference type="Google" id="ProtNLM"/>
    </source>
</evidence>
<dbReference type="RefSeq" id="WP_006350599.1">
    <property type="nucleotide sequence ID" value="NZ_CP029159.1"/>
</dbReference>
<organism evidence="2 3">
    <name type="scientific">Streptomyces tsukubensis (strain DSM 42081 / NBRC 108919 / NRRL 18488 / 9993)</name>
    <dbReference type="NCBI Taxonomy" id="1114943"/>
    <lineage>
        <taxon>Bacteria</taxon>
        <taxon>Bacillati</taxon>
        <taxon>Actinomycetota</taxon>
        <taxon>Actinomycetes</taxon>
        <taxon>Kitasatosporales</taxon>
        <taxon>Streptomycetaceae</taxon>
        <taxon>Streptomyces</taxon>
    </lineage>
</organism>
<feature type="region of interest" description="Disordered" evidence="1">
    <location>
        <begin position="144"/>
        <end position="172"/>
    </location>
</feature>
<dbReference type="AlphaFoldDB" id="I2MUJ5"/>
<sequence>MAWDEWEQLKTAAVERQSTQMQLNRVPDEPGDGKTLSTNSQGDLKVDQQHLAKVGDQAFELYNRLWNEGRVAEKTTDSAGTDLAGQGFDLGGALTQVSIKWMSSLSDLMDACAHISNHMDFTKNAHAGDEVFIEREMSSIAALASGFDERVGPPGKRNEAYGDGDEKKKDDK</sequence>
<keyword evidence="3" id="KW-1185">Reference proteome</keyword>
<proteinExistence type="predicted"/>